<reference evidence="1" key="1">
    <citation type="submission" date="2020-04" db="EMBL/GenBank/DDBJ databases">
        <title>Analysis of mating type loci in Filobasidium floriforme.</title>
        <authorList>
            <person name="Nowrousian M."/>
        </authorList>
    </citation>
    <scope>NUCLEOTIDE SEQUENCE</scope>
    <source>
        <strain evidence="1">CBS 6242</strain>
    </source>
</reference>
<evidence type="ECO:0008006" key="3">
    <source>
        <dbReference type="Google" id="ProtNLM"/>
    </source>
</evidence>
<dbReference type="PROSITE" id="PS50244">
    <property type="entry name" value="S5A_REDUCTASE"/>
    <property type="match status" value="1"/>
</dbReference>
<dbReference type="PANTHER" id="PTHR32251:SF15">
    <property type="entry name" value="3-OXO-5-ALPHA-STEROID 4-DEHYDROGENASE (DUF1295)"/>
    <property type="match status" value="1"/>
</dbReference>
<protein>
    <recommendedName>
        <fullName evidence="3">DUF1295-domain-containing protein</fullName>
    </recommendedName>
</protein>
<keyword evidence="2" id="KW-1185">Reference proteome</keyword>
<dbReference type="PANTHER" id="PTHR32251">
    <property type="entry name" value="3-OXO-5-ALPHA-STEROID 4-DEHYDROGENASE"/>
    <property type="match status" value="1"/>
</dbReference>
<dbReference type="InterPro" id="IPR010721">
    <property type="entry name" value="UstE-like"/>
</dbReference>
<dbReference type="Pfam" id="PF06966">
    <property type="entry name" value="DUF1295"/>
    <property type="match status" value="1"/>
</dbReference>
<accession>A0A8K0NPX7</accession>
<evidence type="ECO:0000313" key="1">
    <source>
        <dbReference type="EMBL" id="KAG7527362.1"/>
    </source>
</evidence>
<sequence length="345" mass="37982">MTGFLPSTLAVTFTPTGVFHNALAPSLGIHAALSLGAYGISRLTKRVDIKDWLWPSGLVVNAWYHALRPAFNSSLSSPVSVVLKSLPWAQQLLLGGVTVWGTRLFYRIVSRSLRRGQDDPRYAKFHGNDAESEGLWNKTLLSIFGMEGLAQSLIALSWSIPLSNPVGSRVTSFITPSSAVIAEVVHNLAIALFTSGLALEILADYQLEAHKRKRSPSNSNELQRSGVWSIVRHPNYLGDALVHLSFPLLSYASSSLSLFSLIGPLANYLFLRYVGGDKENESDQEERYRKGSRGKLEQLQTWRGEKNSFWPGLREVGNPWTWIVIGLGAVGVGLEKGLKRISPMP</sequence>
<dbReference type="OrthoDB" id="67965at2759"/>
<dbReference type="GO" id="GO:0016020">
    <property type="term" value="C:membrane"/>
    <property type="evidence" value="ECO:0007669"/>
    <property type="project" value="TreeGrafter"/>
</dbReference>
<dbReference type="AlphaFoldDB" id="A0A8K0NPX7"/>
<gene>
    <name evidence="1" type="ORF">FFLO_07007</name>
</gene>
<proteinExistence type="predicted"/>
<dbReference type="Gene3D" id="1.20.120.1630">
    <property type="match status" value="1"/>
</dbReference>
<comment type="caution">
    <text evidence="1">The sequence shown here is derived from an EMBL/GenBank/DDBJ whole genome shotgun (WGS) entry which is preliminary data.</text>
</comment>
<dbReference type="Proteomes" id="UP000812966">
    <property type="component" value="Unassembled WGS sequence"/>
</dbReference>
<evidence type="ECO:0000313" key="2">
    <source>
        <dbReference type="Proteomes" id="UP000812966"/>
    </source>
</evidence>
<dbReference type="EMBL" id="JABELV010000312">
    <property type="protein sequence ID" value="KAG7527362.1"/>
    <property type="molecule type" value="Genomic_DNA"/>
</dbReference>
<organism evidence="1 2">
    <name type="scientific">Filobasidium floriforme</name>
    <dbReference type="NCBI Taxonomy" id="5210"/>
    <lineage>
        <taxon>Eukaryota</taxon>
        <taxon>Fungi</taxon>
        <taxon>Dikarya</taxon>
        <taxon>Basidiomycota</taxon>
        <taxon>Agaricomycotina</taxon>
        <taxon>Tremellomycetes</taxon>
        <taxon>Filobasidiales</taxon>
        <taxon>Filobasidiaceae</taxon>
        <taxon>Filobasidium</taxon>
    </lineage>
</organism>
<name>A0A8K0NPX7_9TREE</name>